<evidence type="ECO:0000313" key="2">
    <source>
        <dbReference type="Proteomes" id="UP001307889"/>
    </source>
</evidence>
<evidence type="ECO:0000313" key="1">
    <source>
        <dbReference type="EMBL" id="BES94979.1"/>
    </source>
</evidence>
<dbReference type="EMBL" id="AP028913">
    <property type="protein sequence ID" value="BES94979.1"/>
    <property type="molecule type" value="Genomic_DNA"/>
</dbReference>
<protein>
    <submittedName>
        <fullName evidence="1">Uncharacterized protein</fullName>
    </submittedName>
</protein>
<sequence length="87" mass="9629">MLAFHAIPYRESPTAVPYVINLAVLSSSNLSSEEFGPRWELVDSEQPLKLNSIVLRRSLATIRSVSHRTDPSASAVVLASEHILTER</sequence>
<organism evidence="1 2">
    <name type="scientific">Nesidiocoris tenuis</name>
    <dbReference type="NCBI Taxonomy" id="355587"/>
    <lineage>
        <taxon>Eukaryota</taxon>
        <taxon>Metazoa</taxon>
        <taxon>Ecdysozoa</taxon>
        <taxon>Arthropoda</taxon>
        <taxon>Hexapoda</taxon>
        <taxon>Insecta</taxon>
        <taxon>Pterygota</taxon>
        <taxon>Neoptera</taxon>
        <taxon>Paraneoptera</taxon>
        <taxon>Hemiptera</taxon>
        <taxon>Heteroptera</taxon>
        <taxon>Panheteroptera</taxon>
        <taxon>Cimicomorpha</taxon>
        <taxon>Miridae</taxon>
        <taxon>Dicyphina</taxon>
        <taxon>Nesidiocoris</taxon>
    </lineage>
</organism>
<dbReference type="Proteomes" id="UP001307889">
    <property type="component" value="Chromosome 5"/>
</dbReference>
<accession>A0ABN7AUJ1</accession>
<proteinExistence type="predicted"/>
<name>A0ABN7AUJ1_9HEMI</name>
<keyword evidence="2" id="KW-1185">Reference proteome</keyword>
<reference evidence="1 2" key="1">
    <citation type="submission" date="2023-09" db="EMBL/GenBank/DDBJ databases">
        <title>Nesidiocoris tenuis whole genome shotgun sequence.</title>
        <authorList>
            <person name="Shibata T."/>
            <person name="Shimoda M."/>
            <person name="Kobayashi T."/>
            <person name="Uehara T."/>
        </authorList>
    </citation>
    <scope>NUCLEOTIDE SEQUENCE [LARGE SCALE GENOMIC DNA]</scope>
    <source>
        <strain evidence="1 2">Japan</strain>
    </source>
</reference>
<gene>
    <name evidence="1" type="ORF">NTJ_07788</name>
</gene>